<feature type="domain" description="Myosin tail" evidence="3">
    <location>
        <begin position="1"/>
        <end position="96"/>
    </location>
</feature>
<gene>
    <name evidence="4" type="ORF">SMN809_LOCUS72890</name>
</gene>
<name>A0A8S3I4N2_9BILA</name>
<evidence type="ECO:0000259" key="3">
    <source>
        <dbReference type="Pfam" id="PF01576"/>
    </source>
</evidence>
<dbReference type="Pfam" id="PF01576">
    <property type="entry name" value="Myosin_tail_1"/>
    <property type="match status" value="1"/>
</dbReference>
<dbReference type="Proteomes" id="UP000676336">
    <property type="component" value="Unassembled WGS sequence"/>
</dbReference>
<evidence type="ECO:0000256" key="1">
    <source>
        <dbReference type="ARBA" id="ARBA00023054"/>
    </source>
</evidence>
<proteinExistence type="predicted"/>
<evidence type="ECO:0000256" key="2">
    <source>
        <dbReference type="SAM" id="Coils"/>
    </source>
</evidence>
<organism evidence="4 5">
    <name type="scientific">Rotaria magnacalcarata</name>
    <dbReference type="NCBI Taxonomy" id="392030"/>
    <lineage>
        <taxon>Eukaryota</taxon>
        <taxon>Metazoa</taxon>
        <taxon>Spiralia</taxon>
        <taxon>Gnathifera</taxon>
        <taxon>Rotifera</taxon>
        <taxon>Eurotatoria</taxon>
        <taxon>Bdelloidea</taxon>
        <taxon>Philodinida</taxon>
        <taxon>Philodinidae</taxon>
        <taxon>Rotaria</taxon>
    </lineage>
</organism>
<dbReference type="GO" id="GO:0016459">
    <property type="term" value="C:myosin complex"/>
    <property type="evidence" value="ECO:0007669"/>
    <property type="project" value="InterPro"/>
</dbReference>
<evidence type="ECO:0000313" key="4">
    <source>
        <dbReference type="EMBL" id="CAF5192855.1"/>
    </source>
</evidence>
<feature type="coiled-coil region" evidence="2">
    <location>
        <begin position="1"/>
        <end position="98"/>
    </location>
</feature>
<protein>
    <recommendedName>
        <fullName evidence="3">Myosin tail domain-containing protein</fullName>
    </recommendedName>
</protein>
<dbReference type="EMBL" id="CAJOBI010326685">
    <property type="protein sequence ID" value="CAF5192855.1"/>
    <property type="molecule type" value="Genomic_DNA"/>
</dbReference>
<sequence length="112" mass="13194">LAQLETELELERGRYQELLKDLRRNEKRLKDLLSQVDEEQTKVLSLTESLSKVNDKMRIYKSQIETAESSAAQVLTRARRLERELEDAEERAEMVTTTLIRSRSVHRVSDYE</sequence>
<dbReference type="AlphaFoldDB" id="A0A8S3I4N2"/>
<comment type="caution">
    <text evidence="4">The sequence shown here is derived from an EMBL/GenBank/DDBJ whole genome shotgun (WGS) entry which is preliminary data.</text>
</comment>
<dbReference type="InterPro" id="IPR002928">
    <property type="entry name" value="Myosin_tail"/>
</dbReference>
<dbReference type="SUPFAM" id="SSF57997">
    <property type="entry name" value="Tropomyosin"/>
    <property type="match status" value="1"/>
</dbReference>
<reference evidence="4" key="1">
    <citation type="submission" date="2021-02" db="EMBL/GenBank/DDBJ databases">
        <authorList>
            <person name="Nowell W R."/>
        </authorList>
    </citation>
    <scope>NUCLEOTIDE SEQUENCE</scope>
</reference>
<feature type="non-terminal residue" evidence="4">
    <location>
        <position position="112"/>
    </location>
</feature>
<evidence type="ECO:0000313" key="5">
    <source>
        <dbReference type="Proteomes" id="UP000676336"/>
    </source>
</evidence>
<accession>A0A8S3I4N2</accession>
<keyword evidence="1 2" id="KW-0175">Coiled coil</keyword>